<dbReference type="SUPFAM" id="SSF53098">
    <property type="entry name" value="Ribonuclease H-like"/>
    <property type="match status" value="1"/>
</dbReference>
<dbReference type="GO" id="GO:0015074">
    <property type="term" value="P:DNA integration"/>
    <property type="evidence" value="ECO:0007669"/>
    <property type="project" value="InterPro"/>
</dbReference>
<evidence type="ECO:0000313" key="2">
    <source>
        <dbReference type="EMBL" id="RDV11838.1"/>
    </source>
</evidence>
<sequence length="101" mass="11737">MQYACQEFRNELEDKSVRQSISRKGNCWDNAVAESFFKTMKAEMVYHESFLTVEEARMAVVVYIEVYGSLLQQGEEPFNARLSYPLPVWRTDPTKENGCLT</sequence>
<gene>
    <name evidence="2" type="ORF">DXT99_23935</name>
</gene>
<dbReference type="EMBL" id="QRGR01000038">
    <property type="protein sequence ID" value="RDV11838.1"/>
    <property type="molecule type" value="Genomic_DNA"/>
</dbReference>
<comment type="caution">
    <text evidence="2">The sequence shown here is derived from an EMBL/GenBank/DDBJ whole genome shotgun (WGS) entry which is preliminary data.</text>
</comment>
<dbReference type="Gene3D" id="3.30.420.10">
    <property type="entry name" value="Ribonuclease H-like superfamily/Ribonuclease H"/>
    <property type="match status" value="1"/>
</dbReference>
<name>A0A3D8L345_9BACT</name>
<dbReference type="Proteomes" id="UP000256708">
    <property type="component" value="Unassembled WGS sequence"/>
</dbReference>
<dbReference type="AlphaFoldDB" id="A0A3D8L345"/>
<dbReference type="InterPro" id="IPR012337">
    <property type="entry name" value="RNaseH-like_sf"/>
</dbReference>
<proteinExistence type="predicted"/>
<dbReference type="Pfam" id="PF13683">
    <property type="entry name" value="rve_3"/>
    <property type="match status" value="1"/>
</dbReference>
<dbReference type="GO" id="GO:0003676">
    <property type="term" value="F:nucleic acid binding"/>
    <property type="evidence" value="ECO:0007669"/>
    <property type="project" value="InterPro"/>
</dbReference>
<evidence type="ECO:0000313" key="3">
    <source>
        <dbReference type="Proteomes" id="UP000256708"/>
    </source>
</evidence>
<keyword evidence="3" id="KW-1185">Reference proteome</keyword>
<dbReference type="PANTHER" id="PTHR46889:SF4">
    <property type="entry name" value="TRANSPOSASE INSO FOR INSERTION SEQUENCE ELEMENT IS911B-RELATED"/>
    <property type="match status" value="1"/>
</dbReference>
<dbReference type="PANTHER" id="PTHR46889">
    <property type="entry name" value="TRANSPOSASE INSF FOR INSERTION SEQUENCE IS3B-RELATED"/>
    <property type="match status" value="1"/>
</dbReference>
<feature type="domain" description="Integrase catalytic" evidence="1">
    <location>
        <begin position="16"/>
        <end position="67"/>
    </location>
</feature>
<protein>
    <recommendedName>
        <fullName evidence="1">Integrase catalytic domain-containing protein</fullName>
    </recommendedName>
</protein>
<organism evidence="2 3">
    <name type="scientific">Pontibacter diazotrophicus</name>
    <dbReference type="NCBI Taxonomy" id="1400979"/>
    <lineage>
        <taxon>Bacteria</taxon>
        <taxon>Pseudomonadati</taxon>
        <taxon>Bacteroidota</taxon>
        <taxon>Cytophagia</taxon>
        <taxon>Cytophagales</taxon>
        <taxon>Hymenobacteraceae</taxon>
        <taxon>Pontibacter</taxon>
    </lineage>
</organism>
<accession>A0A3D8L345</accession>
<evidence type="ECO:0000259" key="1">
    <source>
        <dbReference type="Pfam" id="PF13683"/>
    </source>
</evidence>
<reference evidence="3" key="1">
    <citation type="submission" date="2018-08" db="EMBL/GenBank/DDBJ databases">
        <authorList>
            <person name="Liu Z.-W."/>
            <person name="Du Z.-J."/>
        </authorList>
    </citation>
    <scope>NUCLEOTIDE SEQUENCE [LARGE SCALE GENOMIC DNA]</scope>
    <source>
        <strain evidence="3">H4X</strain>
    </source>
</reference>
<dbReference type="InterPro" id="IPR036397">
    <property type="entry name" value="RNaseH_sf"/>
</dbReference>
<dbReference type="InterPro" id="IPR050900">
    <property type="entry name" value="Transposase_IS3/IS150/IS904"/>
</dbReference>
<dbReference type="InterPro" id="IPR001584">
    <property type="entry name" value="Integrase_cat-core"/>
</dbReference>